<dbReference type="AlphaFoldDB" id="A0A918HRS2"/>
<organism evidence="2 3">
    <name type="scientific">Streptomyces phaeofaciens</name>
    <dbReference type="NCBI Taxonomy" id="68254"/>
    <lineage>
        <taxon>Bacteria</taxon>
        <taxon>Bacillati</taxon>
        <taxon>Actinomycetota</taxon>
        <taxon>Actinomycetes</taxon>
        <taxon>Kitasatosporales</taxon>
        <taxon>Streptomycetaceae</taxon>
        <taxon>Streptomyces</taxon>
    </lineage>
</organism>
<keyword evidence="3" id="KW-1185">Reference proteome</keyword>
<gene>
    <name evidence="2" type="ORF">GCM10010226_81890</name>
</gene>
<dbReference type="PROSITE" id="PS51752">
    <property type="entry name" value="JACALIN_LECTIN"/>
    <property type="match status" value="1"/>
</dbReference>
<dbReference type="Gene3D" id="2.100.10.30">
    <property type="entry name" value="Jacalin-like lectin domain"/>
    <property type="match status" value="1"/>
</dbReference>
<comment type="caution">
    <text evidence="2">The sequence shown here is derived from an EMBL/GenBank/DDBJ whole genome shotgun (WGS) entry which is preliminary data.</text>
</comment>
<protein>
    <recommendedName>
        <fullName evidence="1">Jacalin-type lectin domain-containing protein</fullName>
    </recommendedName>
</protein>
<name>A0A918HRS2_9ACTN</name>
<dbReference type="SUPFAM" id="SSF51101">
    <property type="entry name" value="Mannose-binding lectins"/>
    <property type="match status" value="1"/>
</dbReference>
<dbReference type="Pfam" id="PF01419">
    <property type="entry name" value="Jacalin"/>
    <property type="match status" value="1"/>
</dbReference>
<evidence type="ECO:0000313" key="2">
    <source>
        <dbReference type="EMBL" id="GGT91500.1"/>
    </source>
</evidence>
<dbReference type="InterPro" id="IPR001229">
    <property type="entry name" value="Jacalin-like_lectin_dom"/>
</dbReference>
<sequence length="58" mass="6060">MAVPDCFEFTTNLGRTLVGGSATSGCVTRSAPSGWQIAGFHGRSGNEIDKLGVIYTKP</sequence>
<evidence type="ECO:0000313" key="3">
    <source>
        <dbReference type="Proteomes" id="UP000646776"/>
    </source>
</evidence>
<reference evidence="2" key="1">
    <citation type="journal article" date="2014" name="Int. J. Syst. Evol. Microbiol.">
        <title>Complete genome sequence of Corynebacterium casei LMG S-19264T (=DSM 44701T), isolated from a smear-ripened cheese.</title>
        <authorList>
            <consortium name="US DOE Joint Genome Institute (JGI-PGF)"/>
            <person name="Walter F."/>
            <person name="Albersmeier A."/>
            <person name="Kalinowski J."/>
            <person name="Ruckert C."/>
        </authorList>
    </citation>
    <scope>NUCLEOTIDE SEQUENCE</scope>
    <source>
        <strain evidence="2">JCM 4125</strain>
    </source>
</reference>
<evidence type="ECO:0000259" key="1">
    <source>
        <dbReference type="PROSITE" id="PS51752"/>
    </source>
</evidence>
<reference evidence="2" key="2">
    <citation type="submission" date="2020-09" db="EMBL/GenBank/DDBJ databases">
        <authorList>
            <person name="Sun Q."/>
            <person name="Ohkuma M."/>
        </authorList>
    </citation>
    <scope>NUCLEOTIDE SEQUENCE</scope>
    <source>
        <strain evidence="2">JCM 4125</strain>
    </source>
</reference>
<proteinExistence type="predicted"/>
<feature type="domain" description="Jacalin-type lectin" evidence="1">
    <location>
        <begin position="1"/>
        <end position="57"/>
    </location>
</feature>
<accession>A0A918HRS2</accession>
<dbReference type="EMBL" id="BMSA01000039">
    <property type="protein sequence ID" value="GGT91500.1"/>
    <property type="molecule type" value="Genomic_DNA"/>
</dbReference>
<dbReference type="Proteomes" id="UP000646776">
    <property type="component" value="Unassembled WGS sequence"/>
</dbReference>
<dbReference type="InterPro" id="IPR036404">
    <property type="entry name" value="Jacalin-like_lectin_dom_sf"/>
</dbReference>